<dbReference type="GO" id="GO:0016887">
    <property type="term" value="F:ATP hydrolysis activity"/>
    <property type="evidence" value="ECO:0007669"/>
    <property type="project" value="InterPro"/>
</dbReference>
<dbReference type="InterPro" id="IPR027417">
    <property type="entry name" value="P-loop_NTPase"/>
</dbReference>
<accession>A0AA41QZ58</accession>
<dbReference type="InterPro" id="IPR017871">
    <property type="entry name" value="ABC_transporter-like_CS"/>
</dbReference>
<dbReference type="GO" id="GO:0005524">
    <property type="term" value="F:ATP binding"/>
    <property type="evidence" value="ECO:0007669"/>
    <property type="project" value="UniProtKB-KW"/>
</dbReference>
<dbReference type="RefSeq" id="WP_246903247.1">
    <property type="nucleotide sequence ID" value="NZ_JALJRB010000003.1"/>
</dbReference>
<sequence length="276" mass="29008">MHQMSMSTDAAERGPAPQAATARPVAALTVLAGTCKDGKPERVAELTIRAGECLAVVGPTGSGKSELLADIEQLARGDTISGRRILINRAAPGDTLNGGGLVARLSQRTGFIMDGTVATFLRRHAESKQRATDGLVEAVLAVANTLCGEPIRPEADLPTLSGGQSRALMIADIAAISDAPIVLIDEIENAGIHKFEALNVLSASNKPILIATHDPVLTLMTQQRVVMQNGAMTQLHVTSADEIRCLAGLRRIDATLAACRETLRGGRTLTNGDWIP</sequence>
<keyword evidence="4 7" id="KW-0067">ATP-binding</keyword>
<keyword evidence="3" id="KW-0547">Nucleotide-binding</keyword>
<dbReference type="EMBL" id="JALJRB010000003">
    <property type="protein sequence ID" value="MCJ8499757.1"/>
    <property type="molecule type" value="Genomic_DNA"/>
</dbReference>
<comment type="similarity">
    <text evidence="1">Belongs to the ABC transporter superfamily.</text>
</comment>
<evidence type="ECO:0000256" key="5">
    <source>
        <dbReference type="SAM" id="MobiDB-lite"/>
    </source>
</evidence>
<dbReference type="PROSITE" id="PS50893">
    <property type="entry name" value="ABC_TRANSPORTER_2"/>
    <property type="match status" value="1"/>
</dbReference>
<feature type="region of interest" description="Disordered" evidence="5">
    <location>
        <begin position="1"/>
        <end position="21"/>
    </location>
</feature>
<evidence type="ECO:0000313" key="8">
    <source>
        <dbReference type="Proteomes" id="UP001165427"/>
    </source>
</evidence>
<dbReference type="InterPro" id="IPR003439">
    <property type="entry name" value="ABC_transporter-like_ATP-bd"/>
</dbReference>
<dbReference type="Proteomes" id="UP001165427">
    <property type="component" value="Unassembled WGS sequence"/>
</dbReference>
<name>A0AA41QZ58_9BACT</name>
<reference evidence="7" key="1">
    <citation type="submission" date="2022-04" db="EMBL/GenBank/DDBJ databases">
        <title>Desulfatitalea alkaliphila sp. nov., a novel anaerobic sulfate-reducing bacterium isolated from terrestrial mud volcano, Taman Peninsula, Russia.</title>
        <authorList>
            <person name="Khomyakova M.A."/>
            <person name="Merkel A.Y."/>
            <person name="Slobodkin A.I."/>
        </authorList>
    </citation>
    <scope>NUCLEOTIDE SEQUENCE</scope>
    <source>
        <strain evidence="7">M08but</strain>
    </source>
</reference>
<comment type="caution">
    <text evidence="7">The sequence shown here is derived from an EMBL/GenBank/DDBJ whole genome shotgun (WGS) entry which is preliminary data.</text>
</comment>
<feature type="domain" description="ABC transporter" evidence="6">
    <location>
        <begin position="25"/>
        <end position="255"/>
    </location>
</feature>
<evidence type="ECO:0000256" key="3">
    <source>
        <dbReference type="ARBA" id="ARBA00022741"/>
    </source>
</evidence>
<dbReference type="PANTHER" id="PTHR43117:SF4">
    <property type="entry name" value="OSMOPROTECTANT IMPORT ATP-BINDING PROTEIN OSMV"/>
    <property type="match status" value="1"/>
</dbReference>
<organism evidence="7 8">
    <name type="scientific">Desulfatitalea alkaliphila</name>
    <dbReference type="NCBI Taxonomy" id="2929485"/>
    <lineage>
        <taxon>Bacteria</taxon>
        <taxon>Pseudomonadati</taxon>
        <taxon>Thermodesulfobacteriota</taxon>
        <taxon>Desulfobacteria</taxon>
        <taxon>Desulfobacterales</taxon>
        <taxon>Desulfosarcinaceae</taxon>
        <taxon>Desulfatitalea</taxon>
    </lineage>
</organism>
<dbReference type="SMART" id="SM00382">
    <property type="entry name" value="AAA"/>
    <property type="match status" value="1"/>
</dbReference>
<gene>
    <name evidence="7" type="ORF">MRX98_04160</name>
</gene>
<protein>
    <submittedName>
        <fullName evidence="7">ATP-binding cassette domain-containing protein</fullName>
    </submittedName>
</protein>
<dbReference type="PROSITE" id="PS00211">
    <property type="entry name" value="ABC_TRANSPORTER_1"/>
    <property type="match status" value="1"/>
</dbReference>
<keyword evidence="2" id="KW-0813">Transport</keyword>
<dbReference type="SUPFAM" id="SSF52540">
    <property type="entry name" value="P-loop containing nucleoside triphosphate hydrolases"/>
    <property type="match status" value="1"/>
</dbReference>
<proteinExistence type="inferred from homology"/>
<evidence type="ECO:0000313" key="7">
    <source>
        <dbReference type="EMBL" id="MCJ8499757.1"/>
    </source>
</evidence>
<dbReference type="InterPro" id="IPR003593">
    <property type="entry name" value="AAA+_ATPase"/>
</dbReference>
<evidence type="ECO:0000259" key="6">
    <source>
        <dbReference type="PROSITE" id="PS50893"/>
    </source>
</evidence>
<evidence type="ECO:0000256" key="4">
    <source>
        <dbReference type="ARBA" id="ARBA00022840"/>
    </source>
</evidence>
<dbReference type="Gene3D" id="3.40.50.300">
    <property type="entry name" value="P-loop containing nucleotide triphosphate hydrolases"/>
    <property type="match status" value="1"/>
</dbReference>
<evidence type="ECO:0000256" key="1">
    <source>
        <dbReference type="ARBA" id="ARBA00005417"/>
    </source>
</evidence>
<dbReference type="AlphaFoldDB" id="A0AA41QZ58"/>
<dbReference type="Pfam" id="PF00005">
    <property type="entry name" value="ABC_tran"/>
    <property type="match status" value="1"/>
</dbReference>
<evidence type="ECO:0000256" key="2">
    <source>
        <dbReference type="ARBA" id="ARBA00022448"/>
    </source>
</evidence>
<keyword evidence="8" id="KW-1185">Reference proteome</keyword>
<dbReference type="PANTHER" id="PTHR43117">
    <property type="entry name" value="OSMOPROTECTANT IMPORT ATP-BINDING PROTEIN OSMV"/>
    <property type="match status" value="1"/>
</dbReference>